<dbReference type="Pfam" id="PF13090">
    <property type="entry name" value="PP_kinase_C"/>
    <property type="match status" value="1"/>
</dbReference>
<dbReference type="InterPro" id="IPR003414">
    <property type="entry name" value="PP_kinase"/>
</dbReference>
<dbReference type="SUPFAM" id="SSF140356">
    <property type="entry name" value="PPK N-terminal domain-like"/>
    <property type="match status" value="1"/>
</dbReference>
<dbReference type="AlphaFoldDB" id="C7FPE1"/>
<feature type="binding site" evidence="6">
    <location>
        <position position="484"/>
    </location>
    <ligand>
        <name>ATP</name>
        <dbReference type="ChEBI" id="CHEBI:30616"/>
    </ligand>
</feature>
<dbReference type="InterPro" id="IPR041108">
    <property type="entry name" value="PP_kinase_C_1"/>
</dbReference>
<dbReference type="InterPro" id="IPR025200">
    <property type="entry name" value="PPK_C_dom2"/>
</dbReference>
<dbReference type="InterPro" id="IPR025198">
    <property type="entry name" value="PPK_N_dom"/>
</dbReference>
<evidence type="ECO:0000256" key="1">
    <source>
        <dbReference type="ARBA" id="ARBA00022553"/>
    </source>
</evidence>
<feature type="binding site" evidence="6">
    <location>
        <position position="65"/>
    </location>
    <ligand>
        <name>ATP</name>
        <dbReference type="ChEBI" id="CHEBI:30616"/>
    </ligand>
</feature>
<comment type="function">
    <text evidence="6 7">Catalyzes the reversible transfer of the terminal phosphate of ATP to form a long-chain polyphosphate (polyP).</text>
</comment>
<evidence type="ECO:0000256" key="4">
    <source>
        <dbReference type="ARBA" id="ARBA00022777"/>
    </source>
</evidence>
<proteinExistence type="inferred from homology"/>
<keyword evidence="6" id="KW-0460">Magnesium</keyword>
<dbReference type="GO" id="GO:0046872">
    <property type="term" value="F:metal ion binding"/>
    <property type="evidence" value="ECO:0007669"/>
    <property type="project" value="UniProtKB-KW"/>
</dbReference>
<evidence type="ECO:0000256" key="8">
    <source>
        <dbReference type="SAM" id="MobiDB-lite"/>
    </source>
</evidence>
<gene>
    <name evidence="6" type="primary">ppk</name>
</gene>
<dbReference type="Gene3D" id="3.30.1840.10">
    <property type="entry name" value="Polyphosphate kinase middle domain"/>
    <property type="match status" value="1"/>
</dbReference>
<dbReference type="NCBIfam" id="NF003921">
    <property type="entry name" value="PRK05443.2-2"/>
    <property type="match status" value="1"/>
</dbReference>
<keyword evidence="2 6" id="KW-0808">Transferase</keyword>
<dbReference type="InterPro" id="IPR036830">
    <property type="entry name" value="PP_kinase_middle_dom_sf"/>
</dbReference>
<evidence type="ECO:0000256" key="5">
    <source>
        <dbReference type="ARBA" id="ARBA00022840"/>
    </source>
</evidence>
<dbReference type="Pfam" id="PF13089">
    <property type="entry name" value="PP_kinase_N"/>
    <property type="match status" value="1"/>
</dbReference>
<keyword evidence="1 6" id="KW-0597">Phosphoprotein</keyword>
<feature type="compositionally biased region" description="Basic and acidic residues" evidence="8">
    <location>
        <begin position="1"/>
        <end position="15"/>
    </location>
</feature>
<dbReference type="PANTHER" id="PTHR30218">
    <property type="entry name" value="POLYPHOSPHATE KINASE"/>
    <property type="match status" value="1"/>
</dbReference>
<feature type="domain" description="Polyphosphate kinase C-terminal" evidence="11">
    <location>
        <begin position="519"/>
        <end position="691"/>
    </location>
</feature>
<evidence type="ECO:0000259" key="10">
    <source>
        <dbReference type="Pfam" id="PF13089"/>
    </source>
</evidence>
<dbReference type="Gene3D" id="3.30.870.10">
    <property type="entry name" value="Endonuclease Chain A"/>
    <property type="match status" value="2"/>
</dbReference>
<dbReference type="EC" id="2.7.4.1" evidence="6 7"/>
<dbReference type="Gene3D" id="1.20.58.310">
    <property type="entry name" value="Polyphosphate kinase N-terminal domain"/>
    <property type="match status" value="1"/>
</dbReference>
<evidence type="ECO:0000259" key="12">
    <source>
        <dbReference type="Pfam" id="PF17941"/>
    </source>
</evidence>
<evidence type="ECO:0000259" key="11">
    <source>
        <dbReference type="Pfam" id="PF13090"/>
    </source>
</evidence>
<comment type="similarity">
    <text evidence="6 7">Belongs to the polyphosphate kinase 1 (PPK1) family.</text>
</comment>
<feature type="binding site" evidence="6">
    <location>
        <position position="391"/>
    </location>
    <ligand>
        <name>Mg(2+)</name>
        <dbReference type="ChEBI" id="CHEBI:18420"/>
    </ligand>
</feature>
<organism evidence="13">
    <name type="scientific">uncultured bacterium HF186_25m_18N5</name>
    <dbReference type="NCBI Taxonomy" id="662887"/>
    <lineage>
        <taxon>Bacteria</taxon>
        <taxon>environmental samples</taxon>
    </lineage>
</organism>
<dbReference type="SUPFAM" id="SSF56024">
    <property type="entry name" value="Phospholipase D/nuclease"/>
    <property type="match status" value="2"/>
</dbReference>
<sequence>MDTDRQSEVTPRESSEGASDLSNPDLYIHPELSRLAFNERVLAMAVDDQVPLLERLRFLTIASTNMDEFFEVRVAGLVQQIGFEGARRGPDGLSPEEAVSAISARAQEMVSRQYKALNEVLLPALAEEGIDIVSRHRWNEGQKQWAKDYFETQVLPVLTPTGLDPGHPFPNVRNKSLHFIVSLKGKDAFGRPAGMAVVPIPRCLPRLIPIDNHPDGTFVLLSSVIHAHINALFPGMRVTGCHQFRVTRNSDLWVDEEAVDDLLHALRGELSTRAYGDAIRLEIADTCDEALCTFLLGVYGLDRRAVYKVDGPVNLHRLEALYELDRPELKYAPMTPTHPLLSQGSGDIFQTLRQQDILLHHPYEGFRSVIELIQTAAADSQVLAIKQTLYRTSTDSSIVSALVDASRAGKEVTAVVEIRARFDEAANIDLASRLKEAGVHVVYGVVGYKTHAKMMLIVRREEGQLRRYVHLSTGNYHQGTARFYTDLGFMTCDTQITEDVHKVFLGITSPGQGQRLSRLIQSPFSLQPKVLELIDNEAKKALAGEPAHIIAKLNNLSDPELIQALYRASQAGVVIDLLVRTICCLRPGISGTSETISVRSVVGRFLEHSRVYYFLNGGDEKVYLASADWMPRNLYRRVEIAWPLRRKRLKRRVVKECLKLVLKDNTQAWTLDSEGEWQRQEPGKRRAVTSQVELVTMLTDDDTIH</sequence>
<dbReference type="CDD" id="cd09168">
    <property type="entry name" value="PLDc_PaPPK1_C2_like"/>
    <property type="match status" value="1"/>
</dbReference>
<feature type="domain" description="Polyphosphate kinase middle" evidence="9">
    <location>
        <begin position="142"/>
        <end position="319"/>
    </location>
</feature>
<dbReference type="GO" id="GO:0005524">
    <property type="term" value="F:ATP binding"/>
    <property type="evidence" value="ECO:0007669"/>
    <property type="project" value="UniProtKB-KW"/>
</dbReference>
<dbReference type="PANTHER" id="PTHR30218:SF0">
    <property type="entry name" value="POLYPHOSPHATE KINASE"/>
    <property type="match status" value="1"/>
</dbReference>
<feature type="domain" description="Polyphosphate kinase C-terminal" evidence="12">
    <location>
        <begin position="347"/>
        <end position="509"/>
    </location>
</feature>
<accession>C7FPE1</accession>
<evidence type="ECO:0000256" key="7">
    <source>
        <dbReference type="RuleBase" id="RU003800"/>
    </source>
</evidence>
<keyword evidence="6" id="KW-0479">Metal-binding</keyword>
<evidence type="ECO:0000313" key="13">
    <source>
        <dbReference type="EMBL" id="ACU26444.1"/>
    </source>
</evidence>
<keyword evidence="5 6" id="KW-0067">ATP-binding</keyword>
<comment type="PTM">
    <text evidence="6 7">An intermediate of this reaction is the autophosphorylated ppk in which a phosphate is covalently linked to a histidine residue through a N-P bond.</text>
</comment>
<dbReference type="Pfam" id="PF02503">
    <property type="entry name" value="PP_kinase"/>
    <property type="match status" value="1"/>
</dbReference>
<dbReference type="GO" id="GO:0009358">
    <property type="term" value="C:polyphosphate kinase complex"/>
    <property type="evidence" value="ECO:0007669"/>
    <property type="project" value="InterPro"/>
</dbReference>
<evidence type="ECO:0000256" key="6">
    <source>
        <dbReference type="HAMAP-Rule" id="MF_00347"/>
    </source>
</evidence>
<keyword evidence="3 6" id="KW-0547">Nucleotide-binding</keyword>
<dbReference type="InterPro" id="IPR036832">
    <property type="entry name" value="PPK_N_dom_sf"/>
</dbReference>
<dbReference type="NCBIfam" id="NF003918">
    <property type="entry name" value="PRK05443.1-2"/>
    <property type="match status" value="1"/>
</dbReference>
<dbReference type="GO" id="GO:0006799">
    <property type="term" value="P:polyphosphate biosynthetic process"/>
    <property type="evidence" value="ECO:0007669"/>
    <property type="project" value="UniProtKB-UniRule"/>
</dbReference>
<feature type="binding site" evidence="6">
    <location>
        <position position="608"/>
    </location>
    <ligand>
        <name>ATP</name>
        <dbReference type="ChEBI" id="CHEBI:30616"/>
    </ligand>
</feature>
<evidence type="ECO:0000256" key="2">
    <source>
        <dbReference type="ARBA" id="ARBA00022679"/>
    </source>
</evidence>
<feature type="active site" description="Phosphohistidine intermediate" evidence="6">
    <location>
        <position position="451"/>
    </location>
</feature>
<feature type="binding site" evidence="6">
    <location>
        <position position="580"/>
    </location>
    <ligand>
        <name>ATP</name>
        <dbReference type="ChEBI" id="CHEBI:30616"/>
    </ligand>
</feature>
<dbReference type="HAMAP" id="MF_00347">
    <property type="entry name" value="Polyphosphate_kinase"/>
    <property type="match status" value="1"/>
</dbReference>
<dbReference type="Pfam" id="PF17941">
    <property type="entry name" value="PP_kinase_C_1"/>
    <property type="match status" value="1"/>
</dbReference>
<protein>
    <recommendedName>
        <fullName evidence="6 7">Polyphosphate kinase</fullName>
        <ecNumber evidence="6 7">2.7.4.1</ecNumber>
    </recommendedName>
    <alternativeName>
        <fullName evidence="6">ATP-polyphosphate phosphotransferase</fullName>
    </alternativeName>
    <alternativeName>
        <fullName evidence="6">Polyphosphoric acid kinase</fullName>
    </alternativeName>
</protein>
<dbReference type="InterPro" id="IPR024953">
    <property type="entry name" value="PP_kinase_middle"/>
</dbReference>
<dbReference type="GO" id="GO:0008976">
    <property type="term" value="F:polyphosphate kinase activity"/>
    <property type="evidence" value="ECO:0007669"/>
    <property type="project" value="UniProtKB-UniRule"/>
</dbReference>
<evidence type="ECO:0000259" key="9">
    <source>
        <dbReference type="Pfam" id="PF02503"/>
    </source>
</evidence>
<reference evidence="13" key="1">
    <citation type="journal article" date="2009" name="Environ. Microbiol. Rep.">
        <title>Characterization of canthaxanthin biosynthesis genes from an uncultured marine bacterium.</title>
        <authorList>
            <person name="Maresca J.A."/>
            <person name="Braff J.C."/>
            <person name="Delong E.F."/>
        </authorList>
    </citation>
    <scope>NUCLEOTIDE SEQUENCE</scope>
</reference>
<name>C7FPE1_9BACT</name>
<dbReference type="SUPFAM" id="SSF143724">
    <property type="entry name" value="PHP14-like"/>
    <property type="match status" value="1"/>
</dbReference>
<evidence type="ECO:0000256" key="3">
    <source>
        <dbReference type="ARBA" id="ARBA00022741"/>
    </source>
</evidence>
<dbReference type="PIRSF" id="PIRSF015589">
    <property type="entry name" value="PP_kinase"/>
    <property type="match status" value="1"/>
</dbReference>
<feature type="domain" description="Polyphosphate kinase N-terminal" evidence="10">
    <location>
        <begin position="27"/>
        <end position="133"/>
    </location>
</feature>
<feature type="binding site" evidence="6">
    <location>
        <position position="421"/>
    </location>
    <ligand>
        <name>Mg(2+)</name>
        <dbReference type="ChEBI" id="CHEBI:18420"/>
    </ligand>
</feature>
<dbReference type="EMBL" id="GQ412708">
    <property type="protein sequence ID" value="ACU26444.1"/>
    <property type="molecule type" value="Genomic_DNA"/>
</dbReference>
<comment type="catalytic activity">
    <reaction evidence="6 7">
        <text>[phosphate](n) + ATP = [phosphate](n+1) + ADP</text>
        <dbReference type="Rhea" id="RHEA:19573"/>
        <dbReference type="Rhea" id="RHEA-COMP:9859"/>
        <dbReference type="Rhea" id="RHEA-COMP:14280"/>
        <dbReference type="ChEBI" id="CHEBI:16838"/>
        <dbReference type="ChEBI" id="CHEBI:30616"/>
        <dbReference type="ChEBI" id="CHEBI:456216"/>
        <dbReference type="EC" id="2.7.4.1"/>
    </reaction>
</comment>
<comment type="cofactor">
    <cofactor evidence="6">
        <name>Mg(2+)</name>
        <dbReference type="ChEBI" id="CHEBI:18420"/>
    </cofactor>
</comment>
<feature type="region of interest" description="Disordered" evidence="8">
    <location>
        <begin position="1"/>
        <end position="25"/>
    </location>
</feature>
<keyword evidence="4 6" id="KW-0418">Kinase</keyword>
<dbReference type="NCBIfam" id="NF003917">
    <property type="entry name" value="PRK05443.1-1"/>
    <property type="match status" value="1"/>
</dbReference>
<dbReference type="NCBIfam" id="TIGR03705">
    <property type="entry name" value="poly_P_kin"/>
    <property type="match status" value="1"/>
</dbReference>